<dbReference type="GO" id="GO:0016831">
    <property type="term" value="F:carboxy-lyase activity"/>
    <property type="evidence" value="ECO:0007669"/>
    <property type="project" value="UniProtKB-KW"/>
</dbReference>
<dbReference type="GO" id="GO:0005737">
    <property type="term" value="C:cytoplasm"/>
    <property type="evidence" value="ECO:0007669"/>
    <property type="project" value="TreeGrafter"/>
</dbReference>
<dbReference type="InterPro" id="IPR015424">
    <property type="entry name" value="PyrdxlP-dep_Trfase"/>
</dbReference>
<dbReference type="STRING" id="1230383.A0A1M8A6E1"/>
<dbReference type="OrthoDB" id="2161780at2759"/>
<keyword evidence="5 7" id="KW-0456">Lyase</keyword>
<dbReference type="InterPro" id="IPR002129">
    <property type="entry name" value="PyrdxlP-dep_de-COase"/>
</dbReference>
<dbReference type="Pfam" id="PF00282">
    <property type="entry name" value="Pyridoxal_deC"/>
    <property type="match status" value="1"/>
</dbReference>
<organism evidence="8 9">
    <name type="scientific">Malassezia sympodialis (strain ATCC 42132)</name>
    <name type="common">Atopic eczema-associated yeast</name>
    <dbReference type="NCBI Taxonomy" id="1230383"/>
    <lineage>
        <taxon>Eukaryota</taxon>
        <taxon>Fungi</taxon>
        <taxon>Dikarya</taxon>
        <taxon>Basidiomycota</taxon>
        <taxon>Ustilaginomycotina</taxon>
        <taxon>Malasseziomycetes</taxon>
        <taxon>Malasseziales</taxon>
        <taxon>Malasseziaceae</taxon>
        <taxon>Malassezia</taxon>
    </lineage>
</organism>
<keyword evidence="3" id="KW-0210">Decarboxylase</keyword>
<dbReference type="PANTHER" id="PTHR45677">
    <property type="entry name" value="GLUTAMATE DECARBOXYLASE-RELATED"/>
    <property type="match status" value="1"/>
</dbReference>
<evidence type="ECO:0000256" key="3">
    <source>
        <dbReference type="ARBA" id="ARBA00022793"/>
    </source>
</evidence>
<dbReference type="Proteomes" id="UP000186303">
    <property type="component" value="Chromosome 3"/>
</dbReference>
<proteinExistence type="inferred from homology"/>
<feature type="modified residue" description="N6-(pyridoxal phosphate)lysine" evidence="6">
    <location>
        <position position="320"/>
    </location>
</feature>
<evidence type="ECO:0000256" key="1">
    <source>
        <dbReference type="ARBA" id="ARBA00001933"/>
    </source>
</evidence>
<protein>
    <submittedName>
        <fullName evidence="8">Uncharacterized protein</fullName>
    </submittedName>
</protein>
<evidence type="ECO:0000256" key="5">
    <source>
        <dbReference type="ARBA" id="ARBA00023239"/>
    </source>
</evidence>
<dbReference type="PANTHER" id="PTHR45677:SF8">
    <property type="entry name" value="CYSTEINE SULFINIC ACID DECARBOXYLASE"/>
    <property type="match status" value="1"/>
</dbReference>
<evidence type="ECO:0000313" key="9">
    <source>
        <dbReference type="Proteomes" id="UP000186303"/>
    </source>
</evidence>
<evidence type="ECO:0000256" key="2">
    <source>
        <dbReference type="ARBA" id="ARBA00009533"/>
    </source>
</evidence>
<dbReference type="VEuPathDB" id="FungiDB:MSYG_2291"/>
<dbReference type="InterPro" id="IPR015421">
    <property type="entry name" value="PyrdxlP-dep_Trfase_major"/>
</dbReference>
<dbReference type="OMA" id="AGMVIFK"/>
<dbReference type="AlphaFoldDB" id="A0A1M8A6E1"/>
<accession>A0A1M8A6E1</accession>
<sequence>MESPLRAERSSSEFGRLAPRIVQVVWAWMVRGEAPETPVAPWTTPAEYYASMPLDLPAEGASEEALVQTVQGILSNSINPWTHRFLEKLYAAPAVVSVLGDLLLGALNASVHVFSASPLLTRIEERCVQGLCELFGYGAEADGVGMPGGAASNVLAVQTALSQALGGVYRGGGVWALVERLHAQGRRGAGARPAILTSASSHFSVARAALAAGLGADAVVQVPVDAHGRMDVAALEGLLREMHADAAHPRGMPLIVCATSGTTVLGAFDDLARIAPLCAQYGCWLHADASWGGSAIFAPEGRALMRGIERADSVTVNPHKLLAVTHQCSFLLVRDRRTLSVRVDDAGYLFHEVPGAPDLATKTLGCGRRGEALKLYLVWLRYGTHGLCAHVQAGLAKARTLLAHLEARARALELGPLAEPLFLQICFRPRGQGSEGTRRAHAQLAAAQRYAVDFAPLPDGEYLRLVVHPSTPLETYRAIIDTVSGIQQGTSESL</sequence>
<evidence type="ECO:0000313" key="8">
    <source>
        <dbReference type="EMBL" id="SHO77949.1"/>
    </source>
</evidence>
<keyword evidence="4 6" id="KW-0663">Pyridoxal phosphate</keyword>
<name>A0A1M8A6E1_MALS4</name>
<evidence type="ECO:0000256" key="7">
    <source>
        <dbReference type="RuleBase" id="RU000382"/>
    </source>
</evidence>
<dbReference type="GO" id="GO:0030170">
    <property type="term" value="F:pyridoxal phosphate binding"/>
    <property type="evidence" value="ECO:0007669"/>
    <property type="project" value="InterPro"/>
</dbReference>
<dbReference type="GO" id="GO:0019752">
    <property type="term" value="P:carboxylic acid metabolic process"/>
    <property type="evidence" value="ECO:0007669"/>
    <property type="project" value="InterPro"/>
</dbReference>
<gene>
    <name evidence="8" type="ORF">MSYG_2291</name>
</gene>
<dbReference type="Gene3D" id="3.40.640.10">
    <property type="entry name" value="Type I PLP-dependent aspartate aminotransferase-like (Major domain)"/>
    <property type="match status" value="1"/>
</dbReference>
<dbReference type="SUPFAM" id="SSF53383">
    <property type="entry name" value="PLP-dependent transferases"/>
    <property type="match status" value="1"/>
</dbReference>
<dbReference type="Gene3D" id="3.90.1150.170">
    <property type="match status" value="1"/>
</dbReference>
<evidence type="ECO:0000256" key="4">
    <source>
        <dbReference type="ARBA" id="ARBA00022898"/>
    </source>
</evidence>
<comment type="cofactor">
    <cofactor evidence="1 6 7">
        <name>pyridoxal 5'-phosphate</name>
        <dbReference type="ChEBI" id="CHEBI:597326"/>
    </cofactor>
</comment>
<keyword evidence="9" id="KW-1185">Reference proteome</keyword>
<dbReference type="EMBL" id="LT671823">
    <property type="protein sequence ID" value="SHO77949.1"/>
    <property type="molecule type" value="Genomic_DNA"/>
</dbReference>
<evidence type="ECO:0000256" key="6">
    <source>
        <dbReference type="PIRSR" id="PIRSR602129-50"/>
    </source>
</evidence>
<comment type="similarity">
    <text evidence="2 7">Belongs to the group II decarboxylase family.</text>
</comment>
<reference evidence="9" key="1">
    <citation type="journal article" date="2017" name="Nucleic Acids Res.">
        <title>Proteogenomics produces comprehensive and highly accurate protein-coding gene annotation in a complete genome assembly of Malassezia sympodialis.</title>
        <authorList>
            <person name="Zhu Y."/>
            <person name="Engstroem P.G."/>
            <person name="Tellgren-Roth C."/>
            <person name="Baudo C.D."/>
            <person name="Kennell J.C."/>
            <person name="Sun S."/>
            <person name="Billmyre R.B."/>
            <person name="Schroeder M.S."/>
            <person name="Andersson A."/>
            <person name="Holm T."/>
            <person name="Sigurgeirsson B."/>
            <person name="Wu G."/>
            <person name="Sankaranarayanan S.R."/>
            <person name="Siddharthan R."/>
            <person name="Sanyal K."/>
            <person name="Lundeberg J."/>
            <person name="Nystedt B."/>
            <person name="Boekhout T."/>
            <person name="Dawson T.L. Jr."/>
            <person name="Heitman J."/>
            <person name="Scheynius A."/>
            <person name="Lehtioe J."/>
        </authorList>
    </citation>
    <scope>NUCLEOTIDE SEQUENCE [LARGE SCALE GENOMIC DNA]</scope>
    <source>
        <strain evidence="9">ATCC 42132</strain>
    </source>
</reference>